<proteinExistence type="predicted"/>
<comment type="caution">
    <text evidence="2">The sequence shown here is derived from an EMBL/GenBank/DDBJ whole genome shotgun (WGS) entry which is preliminary data.</text>
</comment>
<keyword evidence="3" id="KW-1185">Reference proteome</keyword>
<feature type="compositionally biased region" description="Basic and acidic residues" evidence="1">
    <location>
        <begin position="156"/>
        <end position="168"/>
    </location>
</feature>
<accession>A0ABP6PSW2</accession>
<gene>
    <name evidence="2" type="ORF">GCM10010451_42730</name>
</gene>
<organism evidence="2 3">
    <name type="scientific">Streptomyces virens</name>
    <dbReference type="NCBI Taxonomy" id="285572"/>
    <lineage>
        <taxon>Bacteria</taxon>
        <taxon>Bacillati</taxon>
        <taxon>Actinomycetota</taxon>
        <taxon>Actinomycetes</taxon>
        <taxon>Kitasatosporales</taxon>
        <taxon>Streptomycetaceae</taxon>
        <taxon>Streptomyces</taxon>
    </lineage>
</organism>
<dbReference type="EMBL" id="BAAAUH010000034">
    <property type="protein sequence ID" value="GAA3188715.1"/>
    <property type="molecule type" value="Genomic_DNA"/>
</dbReference>
<dbReference type="Proteomes" id="UP001501866">
    <property type="component" value="Unassembled WGS sequence"/>
</dbReference>
<name>A0ABP6PSW2_9ACTN</name>
<evidence type="ECO:0000256" key="1">
    <source>
        <dbReference type="SAM" id="MobiDB-lite"/>
    </source>
</evidence>
<reference evidence="3" key="1">
    <citation type="journal article" date="2019" name="Int. J. Syst. Evol. Microbiol.">
        <title>The Global Catalogue of Microorganisms (GCM) 10K type strain sequencing project: providing services to taxonomists for standard genome sequencing and annotation.</title>
        <authorList>
            <consortium name="The Broad Institute Genomics Platform"/>
            <consortium name="The Broad Institute Genome Sequencing Center for Infectious Disease"/>
            <person name="Wu L."/>
            <person name="Ma J."/>
        </authorList>
    </citation>
    <scope>NUCLEOTIDE SEQUENCE [LARGE SCALE GENOMIC DNA]</scope>
    <source>
        <strain evidence="3">JCM 9095</strain>
    </source>
</reference>
<protein>
    <submittedName>
        <fullName evidence="2">Uncharacterized protein</fullName>
    </submittedName>
</protein>
<sequence length="280" mass="29665">MNGSYGACAPALRPCVLDRPGPALTHPAPYGAEFGLGEGAVGEGVRRGGGRGGAETVEDEDEGEGEGEGRRQASGAVAVVSGGTARPRAARADNRSSVVTSGRTAPSCAGRSLVVASGRTAPSCAGACRQEVHRAALTRRAGILLRGLTARVRLGSDLRSSGRRDRDAHRRRRGHRRPGPDGTQRRGRCAETGRPGPGPELHTWGRDGPSRPSLWPQSATRALRPPAGAGRTRRRRDAGRRQEGGRRRTGGANEERNRWDIPGALSHFLIHNRKHEHGSV</sequence>
<evidence type="ECO:0000313" key="3">
    <source>
        <dbReference type="Proteomes" id="UP001501866"/>
    </source>
</evidence>
<feature type="region of interest" description="Disordered" evidence="1">
    <location>
        <begin position="19"/>
        <end position="107"/>
    </location>
</feature>
<feature type="compositionally biased region" description="Acidic residues" evidence="1">
    <location>
        <begin position="56"/>
        <end position="66"/>
    </location>
</feature>
<feature type="region of interest" description="Disordered" evidence="1">
    <location>
        <begin position="156"/>
        <end position="259"/>
    </location>
</feature>
<evidence type="ECO:0000313" key="2">
    <source>
        <dbReference type="EMBL" id="GAA3188715.1"/>
    </source>
</evidence>
<feature type="compositionally biased region" description="Polar residues" evidence="1">
    <location>
        <begin position="95"/>
        <end position="104"/>
    </location>
</feature>
<feature type="compositionally biased region" description="Low complexity" evidence="1">
    <location>
        <begin position="219"/>
        <end position="230"/>
    </location>
</feature>